<keyword evidence="11" id="KW-1185">Reference proteome</keyword>
<evidence type="ECO:0000313" key="10">
    <source>
        <dbReference type="EMBL" id="KAK3259254.1"/>
    </source>
</evidence>
<accession>A0AAE0FGE3</accession>
<dbReference type="Pfam" id="PF05493">
    <property type="entry name" value="ATP_synt_H"/>
    <property type="match status" value="1"/>
</dbReference>
<dbReference type="GO" id="GO:0033179">
    <property type="term" value="C:proton-transporting V-type ATPase, V0 domain"/>
    <property type="evidence" value="ECO:0007669"/>
    <property type="project" value="InterPro"/>
</dbReference>
<evidence type="ECO:0000256" key="4">
    <source>
        <dbReference type="ARBA" id="ARBA00022692"/>
    </source>
</evidence>
<evidence type="ECO:0000256" key="2">
    <source>
        <dbReference type="ARBA" id="ARBA00008328"/>
    </source>
</evidence>
<dbReference type="EMBL" id="LGRX02018913">
    <property type="protein sequence ID" value="KAK3259254.1"/>
    <property type="molecule type" value="Genomic_DNA"/>
</dbReference>
<comment type="subcellular location">
    <subcellularLocation>
        <location evidence="1">Endomembrane system</location>
        <topology evidence="1">Multi-pass membrane protein</topology>
    </subcellularLocation>
</comment>
<evidence type="ECO:0000256" key="1">
    <source>
        <dbReference type="ARBA" id="ARBA00004127"/>
    </source>
</evidence>
<dbReference type="AlphaFoldDB" id="A0AAE0FGE3"/>
<keyword evidence="4 9" id="KW-0812">Transmembrane</keyword>
<keyword evidence="5" id="KW-0375">Hydrogen ion transport</keyword>
<evidence type="ECO:0000256" key="3">
    <source>
        <dbReference type="ARBA" id="ARBA00022448"/>
    </source>
</evidence>
<gene>
    <name evidence="10" type="ORF">CYMTET_31741</name>
</gene>
<evidence type="ECO:0000313" key="11">
    <source>
        <dbReference type="Proteomes" id="UP001190700"/>
    </source>
</evidence>
<evidence type="ECO:0000256" key="9">
    <source>
        <dbReference type="SAM" id="Phobius"/>
    </source>
</evidence>
<comment type="caution">
    <text evidence="10">The sequence shown here is derived from an EMBL/GenBank/DDBJ whole genome shotgun (WGS) entry which is preliminary data.</text>
</comment>
<dbReference type="Proteomes" id="UP001190700">
    <property type="component" value="Unassembled WGS sequence"/>
</dbReference>
<sequence>MTLFNGTAFFVVLEVAFVAGIAMTGKGNTKENQAFKYTLYSTAVICCWLMWALMYMAQMHPLVRPILQR</sequence>
<dbReference type="PANTHER" id="PTHR12263:SF0">
    <property type="entry name" value="V-TYPE PROTON ATPASE SUBUNIT"/>
    <property type="match status" value="1"/>
</dbReference>
<feature type="transmembrane region" description="Helical" evidence="9">
    <location>
        <begin position="6"/>
        <end position="25"/>
    </location>
</feature>
<proteinExistence type="inferred from homology"/>
<protein>
    <submittedName>
        <fullName evidence="10">Uncharacterized protein</fullName>
    </submittedName>
</protein>
<keyword evidence="6 9" id="KW-1133">Transmembrane helix</keyword>
<dbReference type="GO" id="GO:0012505">
    <property type="term" value="C:endomembrane system"/>
    <property type="evidence" value="ECO:0007669"/>
    <property type="project" value="UniProtKB-SubCell"/>
</dbReference>
<evidence type="ECO:0000256" key="6">
    <source>
        <dbReference type="ARBA" id="ARBA00022989"/>
    </source>
</evidence>
<evidence type="ECO:0000256" key="5">
    <source>
        <dbReference type="ARBA" id="ARBA00022781"/>
    </source>
</evidence>
<organism evidence="10 11">
    <name type="scientific">Cymbomonas tetramitiformis</name>
    <dbReference type="NCBI Taxonomy" id="36881"/>
    <lineage>
        <taxon>Eukaryota</taxon>
        <taxon>Viridiplantae</taxon>
        <taxon>Chlorophyta</taxon>
        <taxon>Pyramimonadophyceae</taxon>
        <taxon>Pyramimonadales</taxon>
        <taxon>Pyramimonadaceae</taxon>
        <taxon>Cymbomonas</taxon>
    </lineage>
</organism>
<keyword evidence="8 9" id="KW-0472">Membrane</keyword>
<dbReference type="InterPro" id="IPR008389">
    <property type="entry name" value="ATPase_V0-cplx_e1/e2_su"/>
</dbReference>
<keyword evidence="7" id="KW-0406">Ion transport</keyword>
<feature type="transmembrane region" description="Helical" evidence="9">
    <location>
        <begin position="37"/>
        <end position="57"/>
    </location>
</feature>
<comment type="similarity">
    <text evidence="2">Belongs to the V-ATPase e1/e2 subunit family.</text>
</comment>
<keyword evidence="3" id="KW-0813">Transport</keyword>
<dbReference type="GO" id="GO:0046961">
    <property type="term" value="F:proton-transporting ATPase activity, rotational mechanism"/>
    <property type="evidence" value="ECO:0007669"/>
    <property type="project" value="InterPro"/>
</dbReference>
<name>A0AAE0FGE3_9CHLO</name>
<dbReference type="PANTHER" id="PTHR12263">
    <property type="entry name" value="VACUOLAR ATP SYNTHASE SUBUNIT H"/>
    <property type="match status" value="1"/>
</dbReference>
<reference evidence="10 11" key="1">
    <citation type="journal article" date="2015" name="Genome Biol. Evol.">
        <title>Comparative Genomics of a Bacterivorous Green Alga Reveals Evolutionary Causalities and Consequences of Phago-Mixotrophic Mode of Nutrition.</title>
        <authorList>
            <person name="Burns J.A."/>
            <person name="Paasch A."/>
            <person name="Narechania A."/>
            <person name="Kim E."/>
        </authorList>
    </citation>
    <scope>NUCLEOTIDE SEQUENCE [LARGE SCALE GENOMIC DNA]</scope>
    <source>
        <strain evidence="10 11">PLY_AMNH</strain>
    </source>
</reference>
<evidence type="ECO:0000256" key="7">
    <source>
        <dbReference type="ARBA" id="ARBA00023065"/>
    </source>
</evidence>
<evidence type="ECO:0000256" key="8">
    <source>
        <dbReference type="ARBA" id="ARBA00023136"/>
    </source>
</evidence>